<keyword evidence="2" id="KW-1133">Transmembrane helix</keyword>
<dbReference type="AlphaFoldDB" id="A0A5N5D7Y8"/>
<organism evidence="3 4">
    <name type="scientific">Lasiodiplodia theobromae</name>
    <dbReference type="NCBI Taxonomy" id="45133"/>
    <lineage>
        <taxon>Eukaryota</taxon>
        <taxon>Fungi</taxon>
        <taxon>Dikarya</taxon>
        <taxon>Ascomycota</taxon>
        <taxon>Pezizomycotina</taxon>
        <taxon>Dothideomycetes</taxon>
        <taxon>Dothideomycetes incertae sedis</taxon>
        <taxon>Botryosphaeriales</taxon>
        <taxon>Botryosphaeriaceae</taxon>
        <taxon>Lasiodiplodia</taxon>
    </lineage>
</organism>
<feature type="compositionally biased region" description="Low complexity" evidence="1">
    <location>
        <begin position="21"/>
        <end position="33"/>
    </location>
</feature>
<evidence type="ECO:0000313" key="3">
    <source>
        <dbReference type="EMBL" id="KAB2573737.1"/>
    </source>
</evidence>
<reference evidence="3 4" key="1">
    <citation type="journal article" date="2019" name="Sci. Rep.">
        <title>A multi-omics analysis of the grapevine pathogen Lasiodiplodia theobromae reveals that temperature affects the expression of virulence- and pathogenicity-related genes.</title>
        <authorList>
            <person name="Felix C."/>
            <person name="Meneses R."/>
            <person name="Goncalves M.F.M."/>
            <person name="Tilleman L."/>
            <person name="Duarte A.S."/>
            <person name="Jorrin-Novo J.V."/>
            <person name="Van de Peer Y."/>
            <person name="Deforce D."/>
            <person name="Van Nieuwerburgh F."/>
            <person name="Esteves A.C."/>
            <person name="Alves A."/>
        </authorList>
    </citation>
    <scope>NUCLEOTIDE SEQUENCE [LARGE SCALE GENOMIC DNA]</scope>
    <source>
        <strain evidence="3 4">LA-SOL3</strain>
    </source>
</reference>
<protein>
    <submittedName>
        <fullName evidence="3">Uncharacterized protein</fullName>
    </submittedName>
</protein>
<sequence>MKYHFHSDARYRRIYNTVPPDNNSENDSSLDSSFRPRQNGRHRDEDLYVWPYFLSLLFTILAIVILYSPVYNPPEEPYNPSSGTAITSTTTTVIAPSLTGKATATTSTSSTTSIRDSLQLASPNDRSPEATPQKEASTIQKPPTSPVLEGETQPFVLHDDIAWISYLPSLCHHPQHSASLPDELSRIPGRELGLFGVAHLAPGPKADESNPECSKMVARAASRQRALFVPKAKSSWASPFDWMSKGSWEVRMSNTQMEIVRKIIDAAEERAKLLCMTEKEMKKWREEEALKSRREEEALKSRREEGILKRLFSW</sequence>
<evidence type="ECO:0000313" key="4">
    <source>
        <dbReference type="Proteomes" id="UP000325902"/>
    </source>
</evidence>
<evidence type="ECO:0000256" key="2">
    <source>
        <dbReference type="SAM" id="Phobius"/>
    </source>
</evidence>
<keyword evidence="2" id="KW-0472">Membrane</keyword>
<dbReference type="EMBL" id="VCHE01000053">
    <property type="protein sequence ID" value="KAB2573737.1"/>
    <property type="molecule type" value="Genomic_DNA"/>
</dbReference>
<proteinExistence type="predicted"/>
<feature type="region of interest" description="Disordered" evidence="1">
    <location>
        <begin position="14"/>
        <end position="40"/>
    </location>
</feature>
<comment type="caution">
    <text evidence="3">The sequence shown here is derived from an EMBL/GenBank/DDBJ whole genome shotgun (WGS) entry which is preliminary data.</text>
</comment>
<gene>
    <name evidence="3" type="ORF">DBV05_g7575</name>
</gene>
<keyword evidence="4" id="KW-1185">Reference proteome</keyword>
<name>A0A5N5D7Y8_9PEZI</name>
<feature type="compositionally biased region" description="Polar residues" evidence="1">
    <location>
        <begin position="114"/>
        <end position="125"/>
    </location>
</feature>
<feature type="region of interest" description="Disordered" evidence="1">
    <location>
        <begin position="100"/>
        <end position="151"/>
    </location>
</feature>
<feature type="compositionally biased region" description="Low complexity" evidence="1">
    <location>
        <begin position="100"/>
        <end position="113"/>
    </location>
</feature>
<dbReference type="Proteomes" id="UP000325902">
    <property type="component" value="Unassembled WGS sequence"/>
</dbReference>
<feature type="transmembrane region" description="Helical" evidence="2">
    <location>
        <begin position="47"/>
        <end position="67"/>
    </location>
</feature>
<evidence type="ECO:0000256" key="1">
    <source>
        <dbReference type="SAM" id="MobiDB-lite"/>
    </source>
</evidence>
<keyword evidence="2" id="KW-0812">Transmembrane</keyword>
<accession>A0A5N5D7Y8</accession>